<name>A0A9P5BXI1_9PLEO</name>
<sequence length="711" mass="79811">MAKQSTKSKANKRKGANPITQRPTKRARSHEEEQEEKDQPEAQPDANELQDGGGSRTSQSDQLQLRRRRGQQANSQRAARKDRNRGLRPRKPPRKFAGFGDDEPAAEGGLSSDEDADGKGKKPRDKAKGKKVEKLSASAITKDKGKGKVKASVRWPKQQDHFDRPRSRAMDKVKGKTAETLDPNKKVGGRRILAQRSVGKQEWYLLDWFPTWVKRNQVTDRLLEDWDGKEAPHKFDWGHDRVYHLKNPTSDDFAEVMRTLLESVFQMYAEYMAAENHQNGVNDLAGELFDNDDDWEILNAEDNRAIYAEAVSNAEHPANQPSAAEILRLTFLDAWAHRPGGELQSSKPDYLYGDVRVTYNGWLVDKSNDNQLQPENGVTVQSLIEPMFQPMLWDEECMHVPNWDAERPDGTRRSPDQVSELIRQIGITLSRVVRDCPFLLKKPWSLMLAALFWWGQELDGLINAGGFRFTLLDADEKKDDTDWTSWNDSWEWRFADMMIYTYIDECEWEWRCMDEVWTTFVEAQRFVTENVKAANSPPDDDEPDLPERPSEDEKSQDKQSSPRPLPTKNGGYGRAPTNESQDRSPPMSGAKGQGPSETTSGATKRGRTLPLDPSDDKLPAEAPLRKKPTPAPTKKSTPATPKKRAPVPKKPAAPKPAASELRATAKPATASAAPATRKAPADSTTEESSTSDDEIPHISCCVCVCGGGDDE</sequence>
<feature type="compositionally biased region" description="Basic residues" evidence="1">
    <location>
        <begin position="121"/>
        <end position="131"/>
    </location>
</feature>
<proteinExistence type="predicted"/>
<gene>
    <name evidence="2" type="primary">PRG4_2</name>
    <name evidence="2" type="ORF">E8E12_005175</name>
</gene>
<feature type="compositionally biased region" description="Low complexity" evidence="1">
    <location>
        <begin position="655"/>
        <end position="688"/>
    </location>
</feature>
<protein>
    <submittedName>
        <fullName evidence="2">Proteoglycan-4</fullName>
    </submittedName>
</protein>
<dbReference type="EMBL" id="SWKV01000076">
    <property type="protein sequence ID" value="KAF3033769.1"/>
    <property type="molecule type" value="Genomic_DNA"/>
</dbReference>
<organism evidence="2 3">
    <name type="scientific">Didymella heteroderae</name>
    <dbReference type="NCBI Taxonomy" id="1769908"/>
    <lineage>
        <taxon>Eukaryota</taxon>
        <taxon>Fungi</taxon>
        <taxon>Dikarya</taxon>
        <taxon>Ascomycota</taxon>
        <taxon>Pezizomycotina</taxon>
        <taxon>Dothideomycetes</taxon>
        <taxon>Pleosporomycetidae</taxon>
        <taxon>Pleosporales</taxon>
        <taxon>Pleosporineae</taxon>
        <taxon>Didymellaceae</taxon>
        <taxon>Didymella</taxon>
    </lineage>
</organism>
<dbReference type="AlphaFoldDB" id="A0A9P5BXI1"/>
<evidence type="ECO:0000313" key="3">
    <source>
        <dbReference type="Proteomes" id="UP000758155"/>
    </source>
</evidence>
<feature type="compositionally biased region" description="Basic and acidic residues" evidence="1">
    <location>
        <begin position="157"/>
        <end position="174"/>
    </location>
</feature>
<accession>A0A9P5BXI1</accession>
<feature type="compositionally biased region" description="Basic and acidic residues" evidence="1">
    <location>
        <begin position="545"/>
        <end position="557"/>
    </location>
</feature>
<feature type="region of interest" description="Disordered" evidence="1">
    <location>
        <begin position="1"/>
        <end position="174"/>
    </location>
</feature>
<dbReference type="OrthoDB" id="3798148at2759"/>
<keyword evidence="3" id="KW-1185">Reference proteome</keyword>
<dbReference type="Proteomes" id="UP000758155">
    <property type="component" value="Unassembled WGS sequence"/>
</dbReference>
<evidence type="ECO:0000313" key="2">
    <source>
        <dbReference type="EMBL" id="KAF3033769.1"/>
    </source>
</evidence>
<reference evidence="2" key="1">
    <citation type="submission" date="2019-04" db="EMBL/GenBank/DDBJ databases">
        <title>Sequencing of skin fungus with MAO and IRED activity.</title>
        <authorList>
            <person name="Marsaioli A.J."/>
            <person name="Bonatto J.M.C."/>
            <person name="Reis Junior O."/>
        </authorList>
    </citation>
    <scope>NUCLEOTIDE SEQUENCE</scope>
    <source>
        <strain evidence="2">28M1</strain>
    </source>
</reference>
<feature type="region of interest" description="Disordered" evidence="1">
    <location>
        <begin position="531"/>
        <end position="694"/>
    </location>
</feature>
<evidence type="ECO:0000256" key="1">
    <source>
        <dbReference type="SAM" id="MobiDB-lite"/>
    </source>
</evidence>
<comment type="caution">
    <text evidence="2">The sequence shown here is derived from an EMBL/GenBank/DDBJ whole genome shotgun (WGS) entry which is preliminary data.</text>
</comment>